<proteinExistence type="predicted"/>
<dbReference type="InterPro" id="IPR022211">
    <property type="entry name" value="PHBC_N"/>
</dbReference>
<accession>A0A433KHW7</accession>
<keyword evidence="7" id="KW-1185">Reference proteome</keyword>
<dbReference type="AlphaFoldDB" id="A0A433KHW7"/>
<evidence type="ECO:0000259" key="4">
    <source>
        <dbReference type="Pfam" id="PF07167"/>
    </source>
</evidence>
<feature type="domain" description="Poly-beta-hydroxybutyrate polymerase N-terminal" evidence="5">
    <location>
        <begin position="29"/>
        <end position="70"/>
    </location>
</feature>
<dbReference type="InterPro" id="IPR010941">
    <property type="entry name" value="PhaC_N"/>
</dbReference>
<evidence type="ECO:0000256" key="3">
    <source>
        <dbReference type="SAM" id="MobiDB-lite"/>
    </source>
</evidence>
<keyword evidence="2" id="KW-0012">Acyltransferase</keyword>
<dbReference type="OrthoDB" id="7208816at2"/>
<dbReference type="GO" id="GO:0016787">
    <property type="term" value="F:hydrolase activity"/>
    <property type="evidence" value="ECO:0007669"/>
    <property type="project" value="UniProtKB-KW"/>
</dbReference>
<keyword evidence="1" id="KW-0808">Transferase</keyword>
<organism evidence="6 7">
    <name type="scientific">Vreelandella andesensis</name>
    <dbReference type="NCBI Taxonomy" id="447567"/>
    <lineage>
        <taxon>Bacteria</taxon>
        <taxon>Pseudomonadati</taxon>
        <taxon>Pseudomonadota</taxon>
        <taxon>Gammaproteobacteria</taxon>
        <taxon>Oceanospirillales</taxon>
        <taxon>Halomonadaceae</taxon>
        <taxon>Vreelandella</taxon>
    </lineage>
</organism>
<feature type="compositionally biased region" description="Polar residues" evidence="3">
    <location>
        <begin position="7"/>
        <end position="20"/>
    </location>
</feature>
<name>A0A433KHW7_9GAMM</name>
<dbReference type="PANTHER" id="PTHR36837:SF5">
    <property type="entry name" value="POLY-3-HYDROXYBUTYRATE SYNTHASE"/>
    <property type="match status" value="1"/>
</dbReference>
<evidence type="ECO:0000313" key="7">
    <source>
        <dbReference type="Proteomes" id="UP000287336"/>
    </source>
</evidence>
<dbReference type="RefSeq" id="WP_126948565.1">
    <property type="nucleotide sequence ID" value="NZ_RZHG01000026.1"/>
</dbReference>
<feature type="domain" description="Poly-beta-hydroxybutyrate polymerase N-terminal" evidence="4">
    <location>
        <begin position="104"/>
        <end position="272"/>
    </location>
</feature>
<evidence type="ECO:0000256" key="2">
    <source>
        <dbReference type="ARBA" id="ARBA00023315"/>
    </source>
</evidence>
<dbReference type="GO" id="GO:0016746">
    <property type="term" value="F:acyltransferase activity"/>
    <property type="evidence" value="ECO:0007669"/>
    <property type="project" value="UniProtKB-KW"/>
</dbReference>
<feature type="region of interest" description="Disordered" evidence="3">
    <location>
        <begin position="1"/>
        <end position="22"/>
    </location>
</feature>
<gene>
    <name evidence="6" type="ORF">ELY33_14185</name>
</gene>
<dbReference type="InterPro" id="IPR051321">
    <property type="entry name" value="PHA/PHB_synthase"/>
</dbReference>
<evidence type="ECO:0000313" key="6">
    <source>
        <dbReference type="EMBL" id="RUR28344.1"/>
    </source>
</evidence>
<dbReference type="InterPro" id="IPR029058">
    <property type="entry name" value="AB_hydrolase_fold"/>
</dbReference>
<dbReference type="Pfam" id="PF07167">
    <property type="entry name" value="PhaC_N"/>
    <property type="match status" value="1"/>
</dbReference>
<evidence type="ECO:0000259" key="5">
    <source>
        <dbReference type="Pfam" id="PF12551"/>
    </source>
</evidence>
<evidence type="ECO:0000256" key="1">
    <source>
        <dbReference type="ARBA" id="ARBA00022679"/>
    </source>
</evidence>
<sequence length="594" mass="65603">MLKRPATTCTDELASDTNPTGEKASLPSFYKTMDQFTHSVVAKTTGGLAPSVLGEAWLDWAVHMAASPGKQWQLMESAMRHAQALWLQSISGIETTCASDKPVDKRFVSNGWQQYPFNLWSQAHRQHWQWWQEAMTGVHGVAPAHEDLMAFVTGLLVDTSAPSNFPFTNPNVIAAAQAEQGQNFVRGAKNLADDLFHKVSPSKPAGPQPFEVGRNLAITPGKVVFRNHLIELIQYTPSTERVRPEPILIVPAWIMKYYILDLSPTNSLVQFLVGQGFTVFIVSWKNPSAEDRDLGMDEYRQLGVMEAIDAIQAITQAPKIHAVGYCLGGTLLAIAAAAMARDGDDRCATVSLLAAQIDFTEAGPLRLFINDSQVTMIEDMMSQTGYLSSDQMAGAFALLRAKDLIWAPAIDRYLLGVEGHSFDLMTWNADATRMPYRMHSEYLRRLFLNNDLADGRYQVGNKAIAVTDIRAPIFAVGTEDDHVAPWQSVYKLHLFVDVDVTFVLTSGGHNAGIVSEPGHQHRHFRIADTPADASYRSPADWCAETASQEGSWWPSFTNWLEQHSSDPIAPPHMGARSGQYAVLCDAPGTYVKQI</sequence>
<dbReference type="GO" id="GO:0042619">
    <property type="term" value="P:poly-hydroxybutyrate biosynthetic process"/>
    <property type="evidence" value="ECO:0007669"/>
    <property type="project" value="InterPro"/>
</dbReference>
<keyword evidence="6" id="KW-0378">Hydrolase</keyword>
<protein>
    <submittedName>
        <fullName evidence="6">Alpha/beta fold hydrolase</fullName>
    </submittedName>
</protein>
<dbReference type="Pfam" id="PF12551">
    <property type="entry name" value="PHBC_N"/>
    <property type="match status" value="1"/>
</dbReference>
<dbReference type="PANTHER" id="PTHR36837">
    <property type="entry name" value="POLY(3-HYDROXYALKANOATE) POLYMERASE SUBUNIT PHAC"/>
    <property type="match status" value="1"/>
</dbReference>
<dbReference type="Proteomes" id="UP000287336">
    <property type="component" value="Unassembled WGS sequence"/>
</dbReference>
<dbReference type="SUPFAM" id="SSF53474">
    <property type="entry name" value="alpha/beta-Hydrolases"/>
    <property type="match status" value="1"/>
</dbReference>
<reference evidence="6 7" key="1">
    <citation type="submission" date="2018-12" db="EMBL/GenBank/DDBJ databases">
        <title>three novel Halomonas strain isolated from plants.</title>
        <authorList>
            <person name="Sun C."/>
        </authorList>
    </citation>
    <scope>NUCLEOTIDE SEQUENCE [LARGE SCALE GENOMIC DNA]</scope>
    <source>
        <strain evidence="6 7">DSM 19434</strain>
    </source>
</reference>
<dbReference type="EMBL" id="RZHG01000026">
    <property type="protein sequence ID" value="RUR28344.1"/>
    <property type="molecule type" value="Genomic_DNA"/>
</dbReference>
<comment type="caution">
    <text evidence="6">The sequence shown here is derived from an EMBL/GenBank/DDBJ whole genome shotgun (WGS) entry which is preliminary data.</text>
</comment>
<dbReference type="Gene3D" id="3.40.50.1820">
    <property type="entry name" value="alpha/beta hydrolase"/>
    <property type="match status" value="1"/>
</dbReference>